<dbReference type="CDD" id="cd07597">
    <property type="entry name" value="BAR_SNX8"/>
    <property type="match status" value="1"/>
</dbReference>
<dbReference type="InterPro" id="IPR028662">
    <property type="entry name" value="SNX8/Mvp1"/>
</dbReference>
<name>A0A673G751_9TELE</name>
<feature type="domain" description="PX" evidence="2">
    <location>
        <begin position="17"/>
        <end position="131"/>
    </location>
</feature>
<evidence type="ECO:0000259" key="2">
    <source>
        <dbReference type="PROSITE" id="PS50195"/>
    </source>
</evidence>
<dbReference type="Pfam" id="PF00787">
    <property type="entry name" value="PX"/>
    <property type="match status" value="1"/>
</dbReference>
<dbReference type="InterPro" id="IPR036871">
    <property type="entry name" value="PX_dom_sf"/>
</dbReference>
<dbReference type="PANTHER" id="PTHR46571">
    <property type="entry name" value="SORTING NEXIN-8"/>
    <property type="match status" value="1"/>
</dbReference>
<dbReference type="GO" id="GO:0006886">
    <property type="term" value="P:intracellular protein transport"/>
    <property type="evidence" value="ECO:0007669"/>
    <property type="project" value="TreeGrafter"/>
</dbReference>
<dbReference type="GO" id="GO:0035091">
    <property type="term" value="F:phosphatidylinositol binding"/>
    <property type="evidence" value="ECO:0007669"/>
    <property type="project" value="InterPro"/>
</dbReference>
<reference evidence="3" key="2">
    <citation type="submission" date="2025-09" db="UniProtKB">
        <authorList>
            <consortium name="Ensembl"/>
        </authorList>
    </citation>
    <scope>IDENTIFICATION</scope>
</reference>
<dbReference type="Gene3D" id="3.30.1520.10">
    <property type="entry name" value="Phox-like domain"/>
    <property type="match status" value="1"/>
</dbReference>
<reference evidence="3" key="1">
    <citation type="submission" date="2025-08" db="UniProtKB">
        <authorList>
            <consortium name="Ensembl"/>
        </authorList>
    </citation>
    <scope>IDENTIFICATION</scope>
</reference>
<evidence type="ECO:0000313" key="4">
    <source>
        <dbReference type="Proteomes" id="UP000472270"/>
    </source>
</evidence>
<dbReference type="Ensembl" id="ENSSRHT00000007962.1">
    <property type="protein sequence ID" value="ENSSRHP00000007721.1"/>
    <property type="gene ID" value="ENSSRHG00000004550.1"/>
</dbReference>
<protein>
    <submittedName>
        <fullName evidence="3">Sorting nexin-8-like</fullName>
    </submittedName>
</protein>
<dbReference type="AlphaFoldDB" id="A0A673G751"/>
<keyword evidence="4" id="KW-1185">Reference proteome</keyword>
<evidence type="ECO:0000313" key="3">
    <source>
        <dbReference type="Ensembl" id="ENSSRHP00000007721.1"/>
    </source>
</evidence>
<dbReference type="PANTHER" id="PTHR46571:SF1">
    <property type="entry name" value="SORTING NEXIN-8"/>
    <property type="match status" value="1"/>
</dbReference>
<dbReference type="CDD" id="cd06866">
    <property type="entry name" value="PX_SNX8_Mvp1p_like"/>
    <property type="match status" value="1"/>
</dbReference>
<dbReference type="GO" id="GO:0034498">
    <property type="term" value="P:early endosome to Golgi transport"/>
    <property type="evidence" value="ECO:0007669"/>
    <property type="project" value="TreeGrafter"/>
</dbReference>
<proteinExistence type="predicted"/>
<accession>A0A673G751</accession>
<evidence type="ECO:0000256" key="1">
    <source>
        <dbReference type="ARBA" id="ARBA00004287"/>
    </source>
</evidence>
<gene>
    <name evidence="3" type="primary">LOC107723171</name>
</gene>
<dbReference type="GO" id="GO:0005829">
    <property type="term" value="C:cytosol"/>
    <property type="evidence" value="ECO:0007669"/>
    <property type="project" value="GOC"/>
</dbReference>
<organism evidence="3 4">
    <name type="scientific">Sinocyclocheilus rhinocerous</name>
    <dbReference type="NCBI Taxonomy" id="307959"/>
    <lineage>
        <taxon>Eukaryota</taxon>
        <taxon>Metazoa</taxon>
        <taxon>Chordata</taxon>
        <taxon>Craniata</taxon>
        <taxon>Vertebrata</taxon>
        <taxon>Euteleostomi</taxon>
        <taxon>Actinopterygii</taxon>
        <taxon>Neopterygii</taxon>
        <taxon>Teleostei</taxon>
        <taxon>Ostariophysi</taxon>
        <taxon>Cypriniformes</taxon>
        <taxon>Cyprinidae</taxon>
        <taxon>Cyprininae</taxon>
        <taxon>Sinocyclocheilus</taxon>
    </lineage>
</organism>
<dbReference type="PROSITE" id="PS50195">
    <property type="entry name" value="PX"/>
    <property type="match status" value="1"/>
</dbReference>
<dbReference type="SMART" id="SM00312">
    <property type="entry name" value="PX"/>
    <property type="match status" value="1"/>
</dbReference>
<dbReference type="InterPro" id="IPR001683">
    <property type="entry name" value="PX_dom"/>
</dbReference>
<sequence>MHLGQQNPVVDGLSLKELGVLVEIELRRKGLPFLKYVEYRIVSKCFQIPVQRRYSDFEVFHGLLLQKFIYRMVPPLPPKRILKGVLNSLSDREFNDSRRRGLQRFMALVIRHPVLAGDELVNIFLSASSEVQNMLRDAYKKTGDEFLTSQMALHGKVYLPEDIQTQAAANREVIANIHSSFNKLRDVAECMAQRSWENSTDLLMFGKDLSREEDEVVEKLNLLLEQLQSYRDLCDRHDSGVLLEHQRAFEKRSGPVATHLKYQNSIEQPESRLSQQENTIITMEMRSYFSLLCLHQETQLVFTYLPLVTSILGTFVHSQIQGHKEFQKWVWQNGSIAPPIKFQGSAPRAMFHTGADLPIRQR</sequence>
<dbReference type="SUPFAM" id="SSF64268">
    <property type="entry name" value="PX domain"/>
    <property type="match status" value="1"/>
</dbReference>
<dbReference type="InterPro" id="IPR035704">
    <property type="entry name" value="SNX8/Mvp1_PX"/>
</dbReference>
<comment type="subcellular location">
    <subcellularLocation>
        <location evidence="1">Membrane</location>
        <topology evidence="1">Peripheral membrane protein</topology>
        <orientation evidence="1">Cytoplasmic side</orientation>
    </subcellularLocation>
</comment>
<dbReference type="Proteomes" id="UP000472270">
    <property type="component" value="Unassembled WGS sequence"/>
</dbReference>
<dbReference type="GO" id="GO:0031901">
    <property type="term" value="C:early endosome membrane"/>
    <property type="evidence" value="ECO:0007669"/>
    <property type="project" value="TreeGrafter"/>
</dbReference>